<evidence type="ECO:0000313" key="2">
    <source>
        <dbReference type="EMBL" id="CAA9334204.1"/>
    </source>
</evidence>
<protein>
    <submittedName>
        <fullName evidence="2">Fructose ABC transporter, permease component FrcC</fullName>
    </submittedName>
</protein>
<feature type="compositionally biased region" description="Low complexity" evidence="1">
    <location>
        <begin position="18"/>
        <end position="32"/>
    </location>
</feature>
<gene>
    <name evidence="2" type="ORF">AVDCRST_MAG61-3047</name>
</gene>
<feature type="non-terminal residue" evidence="2">
    <location>
        <position position="1"/>
    </location>
</feature>
<feature type="non-terminal residue" evidence="2">
    <location>
        <position position="343"/>
    </location>
</feature>
<feature type="compositionally biased region" description="Basic and acidic residues" evidence="1">
    <location>
        <begin position="58"/>
        <end position="82"/>
    </location>
</feature>
<feature type="compositionally biased region" description="Basic residues" evidence="1">
    <location>
        <begin position="41"/>
        <end position="53"/>
    </location>
</feature>
<accession>A0A6J4LKC3</accession>
<reference evidence="2" key="1">
    <citation type="submission" date="2020-02" db="EMBL/GenBank/DDBJ databases">
        <authorList>
            <person name="Meier V. D."/>
        </authorList>
    </citation>
    <scope>NUCLEOTIDE SEQUENCE</scope>
    <source>
        <strain evidence="2">AVDCRST_MAG61</strain>
    </source>
</reference>
<feature type="compositionally biased region" description="Basic residues" evidence="1">
    <location>
        <begin position="216"/>
        <end position="228"/>
    </location>
</feature>
<sequence length="343" mass="39095">ERRHPSAGDRGRAVRCSPTVPRATHPTPAARPSLAQPAHGAGHRVHRLHHHQPAVRPAGHDLHRAAADRGDRGAGDRPDLDHPHRRHRSRRRGDLDPLHAADGQPGRQQRRARSAGPVDRHRVRHSVRVPQRPAGHPAEPAPVHRHAGHAQHLHRDRPAVLRRRQRGQGQDARHLERDGHPVRDRAVQPDPRGAGRHPAGCGRGLRAQPDRLGSSRLRRRRRHRRRPAGGHPGRPGAAQCLHRRGADLRLHRLDPDRTGGHRQPQRHRRRQPGDDHRRGDRRHQPVRRSRRDHRHHSWCPDRVRLQHGAGAGERRRPAPDPDDRRVDHRRRLGRPVDQKGQGL</sequence>
<feature type="compositionally biased region" description="Basic and acidic residues" evidence="1">
    <location>
        <begin position="171"/>
        <end position="187"/>
    </location>
</feature>
<feature type="compositionally biased region" description="Basic and acidic residues" evidence="1">
    <location>
        <begin position="244"/>
        <end position="259"/>
    </location>
</feature>
<dbReference type="EMBL" id="CADCTT010000372">
    <property type="protein sequence ID" value="CAA9334204.1"/>
    <property type="molecule type" value="Genomic_DNA"/>
</dbReference>
<name>A0A6J4LKC3_9ACTN</name>
<feature type="compositionally biased region" description="Basic and acidic residues" evidence="1">
    <location>
        <begin position="1"/>
        <end position="12"/>
    </location>
</feature>
<organism evidence="2">
    <name type="scientific">uncultured Friedmanniella sp</name>
    <dbReference type="NCBI Taxonomy" id="335381"/>
    <lineage>
        <taxon>Bacteria</taxon>
        <taxon>Bacillati</taxon>
        <taxon>Actinomycetota</taxon>
        <taxon>Actinomycetes</taxon>
        <taxon>Propionibacteriales</taxon>
        <taxon>Nocardioidaceae</taxon>
        <taxon>Friedmanniella</taxon>
        <taxon>environmental samples</taxon>
    </lineage>
</organism>
<proteinExistence type="predicted"/>
<feature type="compositionally biased region" description="Basic and acidic residues" evidence="1">
    <location>
        <begin position="312"/>
        <end position="326"/>
    </location>
</feature>
<feature type="compositionally biased region" description="Basic residues" evidence="1">
    <location>
        <begin position="143"/>
        <end position="166"/>
    </location>
</feature>
<feature type="region of interest" description="Disordered" evidence="1">
    <location>
        <begin position="1"/>
        <end position="343"/>
    </location>
</feature>
<evidence type="ECO:0000256" key="1">
    <source>
        <dbReference type="SAM" id="MobiDB-lite"/>
    </source>
</evidence>
<dbReference type="AlphaFoldDB" id="A0A6J4LKC3"/>
<feature type="compositionally biased region" description="Basic residues" evidence="1">
    <location>
        <begin position="279"/>
        <end position="297"/>
    </location>
</feature>